<organism evidence="1 2">
    <name type="scientific">Ancylostoma ceylanicum</name>
    <dbReference type="NCBI Taxonomy" id="53326"/>
    <lineage>
        <taxon>Eukaryota</taxon>
        <taxon>Metazoa</taxon>
        <taxon>Ecdysozoa</taxon>
        <taxon>Nematoda</taxon>
        <taxon>Chromadorea</taxon>
        <taxon>Rhabditida</taxon>
        <taxon>Rhabditina</taxon>
        <taxon>Rhabditomorpha</taxon>
        <taxon>Strongyloidea</taxon>
        <taxon>Ancylostomatidae</taxon>
        <taxon>Ancylostomatinae</taxon>
        <taxon>Ancylostoma</taxon>
    </lineage>
</organism>
<sequence length="84" mass="9592">MKKKRKTLAWDVYDDISLCTRSIVWVGGGRTTKIKQNFWIGWVTAAAFGSTVATAASDKMSLAPRQDYERIHNDEIEVYQTNNH</sequence>
<name>A0A016UCB0_9BILA</name>
<dbReference type="AlphaFoldDB" id="A0A016UCB0"/>
<protein>
    <submittedName>
        <fullName evidence="1">Uncharacterized protein</fullName>
    </submittedName>
</protein>
<evidence type="ECO:0000313" key="1">
    <source>
        <dbReference type="EMBL" id="EYC12805.1"/>
    </source>
</evidence>
<comment type="caution">
    <text evidence="1">The sequence shown here is derived from an EMBL/GenBank/DDBJ whole genome shotgun (WGS) entry which is preliminary data.</text>
</comment>
<dbReference type="Proteomes" id="UP000024635">
    <property type="component" value="Unassembled WGS sequence"/>
</dbReference>
<accession>A0A016UCB0</accession>
<gene>
    <name evidence="1" type="primary">Acey_s0045.g1099</name>
    <name evidence="1" type="ORF">Y032_0045g1099</name>
</gene>
<proteinExistence type="predicted"/>
<keyword evidence="2" id="KW-1185">Reference proteome</keyword>
<reference evidence="2" key="1">
    <citation type="journal article" date="2015" name="Nat. Genet.">
        <title>The genome and transcriptome of the zoonotic hookworm Ancylostoma ceylanicum identify infection-specific gene families.</title>
        <authorList>
            <person name="Schwarz E.M."/>
            <person name="Hu Y."/>
            <person name="Antoshechkin I."/>
            <person name="Miller M.M."/>
            <person name="Sternberg P.W."/>
            <person name="Aroian R.V."/>
        </authorList>
    </citation>
    <scope>NUCLEOTIDE SEQUENCE</scope>
    <source>
        <strain evidence="2">HY135</strain>
    </source>
</reference>
<dbReference type="EMBL" id="JARK01001381">
    <property type="protein sequence ID" value="EYC12805.1"/>
    <property type="molecule type" value="Genomic_DNA"/>
</dbReference>
<evidence type="ECO:0000313" key="2">
    <source>
        <dbReference type="Proteomes" id="UP000024635"/>
    </source>
</evidence>